<protein>
    <submittedName>
        <fullName evidence="4">Glutamine synthetase, catalytic domain</fullName>
    </submittedName>
</protein>
<feature type="domain" description="GS catalytic" evidence="3">
    <location>
        <begin position="33"/>
        <end position="246"/>
    </location>
</feature>
<keyword evidence="5" id="KW-1185">Reference proteome</keyword>
<evidence type="ECO:0000313" key="5">
    <source>
        <dbReference type="Proteomes" id="UP001370490"/>
    </source>
</evidence>
<dbReference type="InterPro" id="IPR014746">
    <property type="entry name" value="Gln_synth/guanido_kin_cat_dom"/>
</dbReference>
<dbReference type="GO" id="GO:0004356">
    <property type="term" value="F:glutamine synthetase activity"/>
    <property type="evidence" value="ECO:0007669"/>
    <property type="project" value="InterPro"/>
</dbReference>
<dbReference type="Gene3D" id="3.30.590.10">
    <property type="entry name" value="Glutamine synthetase/guanido kinase, catalytic domain"/>
    <property type="match status" value="2"/>
</dbReference>
<gene>
    <name evidence="4" type="ORF">RJ641_028107</name>
</gene>
<sequence>MVQLMGLISPVWLRSREEMVLADMHLKPGEPWDICPRDALHRVSKILKDEFNLVMSAGFENEFYLLKSVQREGKEEWTPFDLTPYCSTSSFDLLLPCFMKLLLPSSLAHSCGKEAGKGQFGLSLGHAICTSAAAYLVFRREFKLLQENMGCWQLLCRSTQWMTVVLDLMCISVSGEMEKNIFMASDGSSHHGMSKTGAEFTAGVHLSQIGLTSILAAGIDGLRRHSTLPEPIDENSANLDAKLQRLPKSLAESVEALEKDDIFKDLIDDKLLTTVNGVRKAEVEYCYQNKDAYKQLMHRYCGKFFKY</sequence>
<dbReference type="PANTHER" id="PTHR43785:SF2">
    <property type="entry name" value="TYPE-1 GLUTAMINE SYNTHETASE 1"/>
    <property type="match status" value="1"/>
</dbReference>
<comment type="caution">
    <text evidence="4">The sequence shown here is derived from an EMBL/GenBank/DDBJ whole genome shotgun (WGS) entry which is preliminary data.</text>
</comment>
<name>A0AAN8VZL0_9MAGN</name>
<dbReference type="InterPro" id="IPR008146">
    <property type="entry name" value="Gln_synth_cat_dom"/>
</dbReference>
<evidence type="ECO:0000256" key="1">
    <source>
        <dbReference type="ARBA" id="ARBA00022598"/>
    </source>
</evidence>
<proteinExistence type="inferred from homology"/>
<evidence type="ECO:0000256" key="2">
    <source>
        <dbReference type="RuleBase" id="RU000384"/>
    </source>
</evidence>
<reference evidence="4 5" key="1">
    <citation type="submission" date="2023-12" db="EMBL/GenBank/DDBJ databases">
        <title>A high-quality genome assembly for Dillenia turbinata (Dilleniales).</title>
        <authorList>
            <person name="Chanderbali A."/>
        </authorList>
    </citation>
    <scope>NUCLEOTIDE SEQUENCE [LARGE SCALE GENOMIC DNA]</scope>
    <source>
        <strain evidence="4">LSX21</strain>
        <tissue evidence="4">Leaf</tissue>
    </source>
</reference>
<dbReference type="Proteomes" id="UP001370490">
    <property type="component" value="Unassembled WGS sequence"/>
</dbReference>
<dbReference type="Pfam" id="PF00120">
    <property type="entry name" value="Gln-synt_C"/>
    <property type="match status" value="2"/>
</dbReference>
<dbReference type="EMBL" id="JBAMMX010000004">
    <property type="protein sequence ID" value="KAK6942730.1"/>
    <property type="molecule type" value="Genomic_DNA"/>
</dbReference>
<dbReference type="AlphaFoldDB" id="A0AAN8VZL0"/>
<dbReference type="SUPFAM" id="SSF55931">
    <property type="entry name" value="Glutamine synthetase/guanido kinase"/>
    <property type="match status" value="2"/>
</dbReference>
<comment type="similarity">
    <text evidence="2">Belongs to the glutamine synthetase family.</text>
</comment>
<dbReference type="SMART" id="SM01230">
    <property type="entry name" value="Gln-synt_C"/>
    <property type="match status" value="1"/>
</dbReference>
<evidence type="ECO:0000259" key="3">
    <source>
        <dbReference type="SMART" id="SM01230"/>
    </source>
</evidence>
<keyword evidence="1" id="KW-0436">Ligase</keyword>
<accession>A0AAN8VZL0</accession>
<dbReference type="PANTHER" id="PTHR43785">
    <property type="entry name" value="GAMMA-GLUTAMYLPUTRESCINE SYNTHETASE"/>
    <property type="match status" value="1"/>
</dbReference>
<evidence type="ECO:0000313" key="4">
    <source>
        <dbReference type="EMBL" id="KAK6942730.1"/>
    </source>
</evidence>
<organism evidence="4 5">
    <name type="scientific">Dillenia turbinata</name>
    <dbReference type="NCBI Taxonomy" id="194707"/>
    <lineage>
        <taxon>Eukaryota</taxon>
        <taxon>Viridiplantae</taxon>
        <taxon>Streptophyta</taxon>
        <taxon>Embryophyta</taxon>
        <taxon>Tracheophyta</taxon>
        <taxon>Spermatophyta</taxon>
        <taxon>Magnoliopsida</taxon>
        <taxon>eudicotyledons</taxon>
        <taxon>Gunneridae</taxon>
        <taxon>Pentapetalae</taxon>
        <taxon>Dilleniales</taxon>
        <taxon>Dilleniaceae</taxon>
        <taxon>Dillenia</taxon>
    </lineage>
</organism>